<dbReference type="Gene3D" id="3.90.1150.10">
    <property type="entry name" value="Aspartate Aminotransferase, domain 1"/>
    <property type="match status" value="1"/>
</dbReference>
<evidence type="ECO:0000256" key="1">
    <source>
        <dbReference type="ARBA" id="ARBA00022576"/>
    </source>
</evidence>
<reference evidence="3" key="1">
    <citation type="journal article" date="2020" name="mSystems">
        <title>Genome- and Community-Level Interaction Insights into Carbon Utilization and Element Cycling Functions of Hydrothermarchaeota in Hydrothermal Sediment.</title>
        <authorList>
            <person name="Zhou Z."/>
            <person name="Liu Y."/>
            <person name="Xu W."/>
            <person name="Pan J."/>
            <person name="Luo Z.H."/>
            <person name="Li M."/>
        </authorList>
    </citation>
    <scope>NUCLEOTIDE SEQUENCE [LARGE SCALE GENOMIC DNA]</scope>
    <source>
        <strain evidence="3">HyVt-443</strain>
    </source>
</reference>
<dbReference type="GO" id="GO:0004015">
    <property type="term" value="F:adenosylmethionine-8-amino-7-oxononanoate transaminase activity"/>
    <property type="evidence" value="ECO:0007669"/>
    <property type="project" value="TreeGrafter"/>
</dbReference>
<evidence type="ECO:0000313" key="3">
    <source>
        <dbReference type="EMBL" id="HEB97266.1"/>
    </source>
</evidence>
<dbReference type="GO" id="GO:0030170">
    <property type="term" value="F:pyridoxal phosphate binding"/>
    <property type="evidence" value="ECO:0007669"/>
    <property type="project" value="InterPro"/>
</dbReference>
<dbReference type="InterPro" id="IPR005814">
    <property type="entry name" value="Aminotrans_3"/>
</dbReference>
<keyword evidence="2" id="KW-0808">Transferase</keyword>
<dbReference type="InterPro" id="IPR015422">
    <property type="entry name" value="PyrdxlP-dep_Trfase_small"/>
</dbReference>
<dbReference type="EMBL" id="DRKP01000159">
    <property type="protein sequence ID" value="HEB97266.1"/>
    <property type="molecule type" value="Genomic_DNA"/>
</dbReference>
<dbReference type="PANTHER" id="PTHR42684">
    <property type="entry name" value="ADENOSYLMETHIONINE-8-AMINO-7-OXONONANOATE AMINOTRANSFERASE"/>
    <property type="match status" value="1"/>
</dbReference>
<protein>
    <submittedName>
        <fullName evidence="3">Aminotransferase class III-fold pyridoxal phosphate-dependent enzyme</fullName>
    </submittedName>
</protein>
<dbReference type="PANTHER" id="PTHR42684:SF17">
    <property type="entry name" value="ADENOSYLMETHIONINE-8-AMINO-7-OXONONANOATE AMINOTRANSFERASE"/>
    <property type="match status" value="1"/>
</dbReference>
<evidence type="ECO:0000256" key="2">
    <source>
        <dbReference type="ARBA" id="ARBA00022679"/>
    </source>
</evidence>
<accession>A0A831W859</accession>
<dbReference type="GO" id="GO:0009102">
    <property type="term" value="P:biotin biosynthetic process"/>
    <property type="evidence" value="ECO:0007669"/>
    <property type="project" value="TreeGrafter"/>
</dbReference>
<keyword evidence="1 3" id="KW-0032">Aminotransferase</keyword>
<name>A0A831W859_9GAMM</name>
<comment type="caution">
    <text evidence="3">The sequence shown here is derived from an EMBL/GenBank/DDBJ whole genome shotgun (WGS) entry which is preliminary data.</text>
</comment>
<organism evidence="3">
    <name type="scientific">Sedimenticola thiotaurini</name>
    <dbReference type="NCBI Taxonomy" id="1543721"/>
    <lineage>
        <taxon>Bacteria</taxon>
        <taxon>Pseudomonadati</taxon>
        <taxon>Pseudomonadota</taxon>
        <taxon>Gammaproteobacteria</taxon>
        <taxon>Chromatiales</taxon>
        <taxon>Sedimenticolaceae</taxon>
        <taxon>Sedimenticola</taxon>
    </lineage>
</organism>
<dbReference type="SUPFAM" id="SSF53383">
    <property type="entry name" value="PLP-dependent transferases"/>
    <property type="match status" value="1"/>
</dbReference>
<dbReference type="InterPro" id="IPR015424">
    <property type="entry name" value="PyrdxlP-dep_Trfase"/>
</dbReference>
<feature type="non-terminal residue" evidence="3">
    <location>
        <position position="1"/>
    </location>
</feature>
<dbReference type="AlphaFoldDB" id="A0A831W859"/>
<dbReference type="Pfam" id="PF00202">
    <property type="entry name" value="Aminotran_3"/>
    <property type="match status" value="1"/>
</dbReference>
<gene>
    <name evidence="3" type="ORF">ENI96_12670</name>
</gene>
<dbReference type="Proteomes" id="UP000886251">
    <property type="component" value="Unassembled WGS sequence"/>
</dbReference>
<sequence>RELARVMADSTAHLADHPHVAEVRQHGMILAIEMIRDKASRQPYPWQERRGLRVYRHALEQGALLRPLGNVIYFMPPYVITPDEIRRLAQIATSGIELATRD</sequence>
<proteinExistence type="predicted"/>